<comment type="caution">
    <text evidence="1">The sequence shown here is derived from an EMBL/GenBank/DDBJ whole genome shotgun (WGS) entry which is preliminary data.</text>
</comment>
<organism evidence="1 2">
    <name type="scientific">Plakobranchus ocellatus</name>
    <dbReference type="NCBI Taxonomy" id="259542"/>
    <lineage>
        <taxon>Eukaryota</taxon>
        <taxon>Metazoa</taxon>
        <taxon>Spiralia</taxon>
        <taxon>Lophotrochozoa</taxon>
        <taxon>Mollusca</taxon>
        <taxon>Gastropoda</taxon>
        <taxon>Heterobranchia</taxon>
        <taxon>Euthyneura</taxon>
        <taxon>Panpulmonata</taxon>
        <taxon>Sacoglossa</taxon>
        <taxon>Placobranchoidea</taxon>
        <taxon>Plakobranchidae</taxon>
        <taxon>Plakobranchus</taxon>
    </lineage>
</organism>
<sequence>MVSLRTGLYVAEIIIHFMVMPGFRPPVGLHSRWRVLIHNIRSIHISGFLTFSVSKLRQQVDPPTSSSTSHISCMNYVGASVAQWLIFVWSQFTKKNVLRLLGLRQGARGGTRTCDSRISADLSTDSLSSVQLMPR</sequence>
<keyword evidence="2" id="KW-1185">Reference proteome</keyword>
<proteinExistence type="predicted"/>
<evidence type="ECO:0000313" key="2">
    <source>
        <dbReference type="Proteomes" id="UP000735302"/>
    </source>
</evidence>
<dbReference type="AlphaFoldDB" id="A0AAV4C9E6"/>
<dbReference type="EMBL" id="BLXT01006043">
    <property type="protein sequence ID" value="GFO28508.1"/>
    <property type="molecule type" value="Genomic_DNA"/>
</dbReference>
<protein>
    <submittedName>
        <fullName evidence="1">Uncharacterized protein</fullName>
    </submittedName>
</protein>
<gene>
    <name evidence="1" type="ORF">PoB_005501300</name>
</gene>
<accession>A0AAV4C9E6</accession>
<evidence type="ECO:0000313" key="1">
    <source>
        <dbReference type="EMBL" id="GFO28508.1"/>
    </source>
</evidence>
<reference evidence="1 2" key="1">
    <citation type="journal article" date="2021" name="Elife">
        <title>Chloroplast acquisition without the gene transfer in kleptoplastic sea slugs, Plakobranchus ocellatus.</title>
        <authorList>
            <person name="Maeda T."/>
            <person name="Takahashi S."/>
            <person name="Yoshida T."/>
            <person name="Shimamura S."/>
            <person name="Takaki Y."/>
            <person name="Nagai Y."/>
            <person name="Toyoda A."/>
            <person name="Suzuki Y."/>
            <person name="Arimoto A."/>
            <person name="Ishii H."/>
            <person name="Satoh N."/>
            <person name="Nishiyama T."/>
            <person name="Hasebe M."/>
            <person name="Maruyama T."/>
            <person name="Minagawa J."/>
            <person name="Obokata J."/>
            <person name="Shigenobu S."/>
        </authorList>
    </citation>
    <scope>NUCLEOTIDE SEQUENCE [LARGE SCALE GENOMIC DNA]</scope>
</reference>
<dbReference type="Proteomes" id="UP000735302">
    <property type="component" value="Unassembled WGS sequence"/>
</dbReference>
<name>A0AAV4C9E6_9GAST</name>